<evidence type="ECO:0000256" key="2">
    <source>
        <dbReference type="SAM" id="SignalP"/>
    </source>
</evidence>
<evidence type="ECO:0000313" key="3">
    <source>
        <dbReference type="EMBL" id="EHK24380.1"/>
    </source>
</evidence>
<comment type="caution">
    <text evidence="3">The sequence shown here is derived from an EMBL/GenBank/DDBJ whole genome shotgun (WGS) entry which is preliminary data.</text>
</comment>
<dbReference type="InParanoid" id="G9MM09"/>
<dbReference type="VEuPathDB" id="FungiDB:TRIVIDRAFT_61176"/>
<feature type="compositionally biased region" description="Acidic residues" evidence="1">
    <location>
        <begin position="118"/>
        <end position="150"/>
    </location>
</feature>
<dbReference type="HOGENOM" id="CLU_780887_0_0_1"/>
<gene>
    <name evidence="3" type="ORF">TRIVIDRAFT_61176</name>
</gene>
<name>G9MM09_HYPVG</name>
<accession>G9MM09</accession>
<dbReference type="EMBL" id="ABDF02000004">
    <property type="protein sequence ID" value="EHK24380.1"/>
    <property type="molecule type" value="Genomic_DNA"/>
</dbReference>
<dbReference type="OMA" id="STAHKDC"/>
<proteinExistence type="predicted"/>
<evidence type="ECO:0000313" key="4">
    <source>
        <dbReference type="Proteomes" id="UP000007115"/>
    </source>
</evidence>
<dbReference type="Proteomes" id="UP000007115">
    <property type="component" value="Unassembled WGS sequence"/>
</dbReference>
<dbReference type="AlphaFoldDB" id="G9MM09"/>
<sequence>MVFSALKSAFAVGALAGVTAAGPLSTANVSQPIFHRPTISIPAAYQGLGLPMPSVVTITKQLTIVVSNVAVDCIHGPIPTPPPKPTCDMNNLLRPVTSTRQYCGGHVDLPPRGREFEHENEEEDNEEEDDEEDIDEDDDDEDEDDEDDDSHLEPRLSEDCTAQVMEGPSITIWPTLTMHTTTTTVSRYVNCGPCTNVSPIPYYSPGIEPVVKFSTTVTAIQPFTTTVLECEPRATRADEFLERDFGVPGMFPPAIPTLITKIDPWPPAITSYTDYPAGATVATCARIYHLFPSRLGRTRKIYTATHTSTAHKDCGDCALIWATGEYPVPVGPLPTTVTKKGKSTVTAMVCKTRF</sequence>
<feature type="chain" id="PRO_5003523701" evidence="2">
    <location>
        <begin position="22"/>
        <end position="354"/>
    </location>
</feature>
<keyword evidence="4" id="KW-1185">Reference proteome</keyword>
<dbReference type="GeneID" id="25796189"/>
<protein>
    <submittedName>
        <fullName evidence="3">Uncharacterized protein</fullName>
    </submittedName>
</protein>
<evidence type="ECO:0000256" key="1">
    <source>
        <dbReference type="SAM" id="MobiDB-lite"/>
    </source>
</evidence>
<feature type="region of interest" description="Disordered" evidence="1">
    <location>
        <begin position="101"/>
        <end position="168"/>
    </location>
</feature>
<dbReference type="eggNOG" id="ENOG502RKGV">
    <property type="taxonomic scope" value="Eukaryota"/>
</dbReference>
<reference evidence="3 4" key="1">
    <citation type="journal article" date="2011" name="Genome Biol.">
        <title>Comparative genome sequence analysis underscores mycoparasitism as the ancestral life style of Trichoderma.</title>
        <authorList>
            <person name="Kubicek C.P."/>
            <person name="Herrera-Estrella A."/>
            <person name="Seidl-Seiboth V."/>
            <person name="Martinez D.A."/>
            <person name="Druzhinina I.S."/>
            <person name="Thon M."/>
            <person name="Zeilinger S."/>
            <person name="Casas-Flores S."/>
            <person name="Horwitz B.A."/>
            <person name="Mukherjee P.K."/>
            <person name="Mukherjee M."/>
            <person name="Kredics L."/>
            <person name="Alcaraz L.D."/>
            <person name="Aerts A."/>
            <person name="Antal Z."/>
            <person name="Atanasova L."/>
            <person name="Cervantes-Badillo M.G."/>
            <person name="Challacombe J."/>
            <person name="Chertkov O."/>
            <person name="McCluskey K."/>
            <person name="Coulpier F."/>
            <person name="Deshpande N."/>
            <person name="von Doehren H."/>
            <person name="Ebbole D.J."/>
            <person name="Esquivel-Naranjo E.U."/>
            <person name="Fekete E."/>
            <person name="Flipphi M."/>
            <person name="Glaser F."/>
            <person name="Gomez-Rodriguez E.Y."/>
            <person name="Gruber S."/>
            <person name="Han C."/>
            <person name="Henrissat B."/>
            <person name="Hermosa R."/>
            <person name="Hernandez-Onate M."/>
            <person name="Karaffa L."/>
            <person name="Kosti I."/>
            <person name="Le Crom S."/>
            <person name="Lindquist E."/>
            <person name="Lucas S."/>
            <person name="Luebeck M."/>
            <person name="Luebeck P.S."/>
            <person name="Margeot A."/>
            <person name="Metz B."/>
            <person name="Misra M."/>
            <person name="Nevalainen H."/>
            <person name="Omann M."/>
            <person name="Packer N."/>
            <person name="Perrone G."/>
            <person name="Uresti-Rivera E.E."/>
            <person name="Salamov A."/>
            <person name="Schmoll M."/>
            <person name="Seiboth B."/>
            <person name="Shapiro H."/>
            <person name="Sukno S."/>
            <person name="Tamayo-Ramos J.A."/>
            <person name="Tisch D."/>
            <person name="Wiest A."/>
            <person name="Wilkinson H.H."/>
            <person name="Zhang M."/>
            <person name="Coutinho P.M."/>
            <person name="Kenerley C.M."/>
            <person name="Monte E."/>
            <person name="Baker S.E."/>
            <person name="Grigoriev I.V."/>
        </authorList>
    </citation>
    <scope>NUCLEOTIDE SEQUENCE [LARGE SCALE GENOMIC DNA]</scope>
    <source>
        <strain evidence="4">Gv29-8 / FGSC 10586</strain>
    </source>
</reference>
<keyword evidence="2" id="KW-0732">Signal</keyword>
<organism evidence="3 4">
    <name type="scientific">Hypocrea virens (strain Gv29-8 / FGSC 10586)</name>
    <name type="common">Gliocladium virens</name>
    <name type="synonym">Trichoderma virens</name>
    <dbReference type="NCBI Taxonomy" id="413071"/>
    <lineage>
        <taxon>Eukaryota</taxon>
        <taxon>Fungi</taxon>
        <taxon>Dikarya</taxon>
        <taxon>Ascomycota</taxon>
        <taxon>Pezizomycotina</taxon>
        <taxon>Sordariomycetes</taxon>
        <taxon>Hypocreomycetidae</taxon>
        <taxon>Hypocreales</taxon>
        <taxon>Hypocreaceae</taxon>
        <taxon>Trichoderma</taxon>
    </lineage>
</organism>
<dbReference type="OrthoDB" id="4892491at2759"/>
<dbReference type="RefSeq" id="XP_013958591.1">
    <property type="nucleotide sequence ID" value="XM_014103116.1"/>
</dbReference>
<feature type="signal peptide" evidence="2">
    <location>
        <begin position="1"/>
        <end position="21"/>
    </location>
</feature>